<evidence type="ECO:0000256" key="1">
    <source>
        <dbReference type="SAM" id="MobiDB-lite"/>
    </source>
</evidence>
<dbReference type="Proteomes" id="UP000323300">
    <property type="component" value="Unassembled WGS sequence"/>
</dbReference>
<evidence type="ECO:0000313" key="2">
    <source>
        <dbReference type="EMBL" id="SFK07027.1"/>
    </source>
</evidence>
<proteinExistence type="predicted"/>
<name>A0A1I3WJI9_9HYPH</name>
<sequence>MARMGIKGFGEIAKGARQCPLQTCLWRLSACPGERMDTAAKFRTATPKWVTTRRRLFRSDANGSGDPFGMQACSERIPRWPPVSASHRSWPGIRTARGRARSALTGEPHRLRARPPPFPSGADVFPGHACEEEASRMRQRFLPPFGKPARWKKRRRCLPPLRLAGRGVSPQAIACDRSTLPPQRAKAIVYRFCLPPLRPFGPPLPPPEGEEGSPGMAAGASSPPSIGGEVVCKANRSGGRPLICDCPCPFRRGWRGWSSICVWELYAAPHPPLTGHLLPVNGEKEEAGQRPLCPAGHLPLKGGGRQLQRQLSPILRAWMKASCGMSTLPNCRMRFLPSFCLSSSLRLRVTSPP</sequence>
<keyword evidence="3" id="KW-1185">Reference proteome</keyword>
<organism evidence="2 3">
    <name type="scientific">Neomesorhizobium albiziae</name>
    <dbReference type="NCBI Taxonomy" id="335020"/>
    <lineage>
        <taxon>Bacteria</taxon>
        <taxon>Pseudomonadati</taxon>
        <taxon>Pseudomonadota</taxon>
        <taxon>Alphaproteobacteria</taxon>
        <taxon>Hyphomicrobiales</taxon>
        <taxon>Phyllobacteriaceae</taxon>
        <taxon>Neomesorhizobium</taxon>
    </lineage>
</organism>
<reference evidence="2 3" key="1">
    <citation type="submission" date="2016-10" db="EMBL/GenBank/DDBJ databases">
        <authorList>
            <person name="Varghese N."/>
            <person name="Submissions S."/>
        </authorList>
    </citation>
    <scope>NUCLEOTIDE SEQUENCE [LARGE SCALE GENOMIC DNA]</scope>
    <source>
        <strain evidence="2 3">DSM 21822</strain>
    </source>
</reference>
<dbReference type="AlphaFoldDB" id="A0A1I3WJI9"/>
<feature type="region of interest" description="Disordered" evidence="1">
    <location>
        <begin position="201"/>
        <end position="222"/>
    </location>
</feature>
<protein>
    <submittedName>
        <fullName evidence="2">Uncharacterized protein</fullName>
    </submittedName>
</protein>
<gene>
    <name evidence="2" type="ORF">SAMN04488498_102236</name>
</gene>
<dbReference type="EMBL" id="FOSL01000002">
    <property type="protein sequence ID" value="SFK07027.1"/>
    <property type="molecule type" value="Genomic_DNA"/>
</dbReference>
<evidence type="ECO:0000313" key="3">
    <source>
        <dbReference type="Proteomes" id="UP000323300"/>
    </source>
</evidence>
<feature type="compositionally biased region" description="Low complexity" evidence="1">
    <location>
        <begin position="213"/>
        <end position="222"/>
    </location>
</feature>
<accession>A0A1I3WJI9</accession>